<evidence type="ECO:0000313" key="2">
    <source>
        <dbReference type="Proteomes" id="UP001595530"/>
    </source>
</evidence>
<keyword evidence="2" id="KW-1185">Reference proteome</keyword>
<evidence type="ECO:0000313" key="1">
    <source>
        <dbReference type="EMBL" id="MFC3110080.1"/>
    </source>
</evidence>
<comment type="caution">
    <text evidence="1">The sequence shown here is derived from an EMBL/GenBank/DDBJ whole genome shotgun (WGS) entry which is preliminary data.</text>
</comment>
<proteinExistence type="predicted"/>
<name>A0ABV7F848_9BURK</name>
<organism evidence="1 2">
    <name type="scientific">Undibacterium arcticum</name>
    <dbReference type="NCBI Taxonomy" id="1762892"/>
    <lineage>
        <taxon>Bacteria</taxon>
        <taxon>Pseudomonadati</taxon>
        <taxon>Pseudomonadota</taxon>
        <taxon>Betaproteobacteria</taxon>
        <taxon>Burkholderiales</taxon>
        <taxon>Oxalobacteraceae</taxon>
        <taxon>Undibacterium</taxon>
    </lineage>
</organism>
<dbReference type="Proteomes" id="UP001595530">
    <property type="component" value="Unassembled WGS sequence"/>
</dbReference>
<reference evidence="2" key="1">
    <citation type="journal article" date="2019" name="Int. J. Syst. Evol. Microbiol.">
        <title>The Global Catalogue of Microorganisms (GCM) 10K type strain sequencing project: providing services to taxonomists for standard genome sequencing and annotation.</title>
        <authorList>
            <consortium name="The Broad Institute Genomics Platform"/>
            <consortium name="The Broad Institute Genome Sequencing Center for Infectious Disease"/>
            <person name="Wu L."/>
            <person name="Ma J."/>
        </authorList>
    </citation>
    <scope>NUCLEOTIDE SEQUENCE [LARGE SCALE GENOMIC DNA]</scope>
    <source>
        <strain evidence="2">KCTC 42986</strain>
    </source>
</reference>
<dbReference type="EMBL" id="JBHRTP010000066">
    <property type="protein sequence ID" value="MFC3110080.1"/>
    <property type="molecule type" value="Genomic_DNA"/>
</dbReference>
<sequence>MKKLGRSLHARIPIPLLTESLVKTKFMELTDDEAAIFGAAVELTKAQVLQAISIVSAVTGRDAEELDASLVGAVVQTLAANQSALVMSRRDFTG</sequence>
<protein>
    <submittedName>
        <fullName evidence="1">Uncharacterized protein</fullName>
    </submittedName>
</protein>
<gene>
    <name evidence="1" type="ORF">ACFOFO_19295</name>
</gene>
<dbReference type="RefSeq" id="WP_390332452.1">
    <property type="nucleotide sequence ID" value="NZ_JBHRTP010000066.1"/>
</dbReference>
<accession>A0ABV7F848</accession>